<evidence type="ECO:0000313" key="2">
    <source>
        <dbReference type="EMBL" id="CAG6781599.1"/>
    </source>
</evidence>
<name>A0A8D9BED6_9HEMI</name>
<dbReference type="EMBL" id="HBUF01623731">
    <property type="protein sequence ID" value="CAG6781599.1"/>
    <property type="molecule type" value="Transcribed_RNA"/>
</dbReference>
<dbReference type="EMBL" id="HBUF01053211">
    <property type="protein sequence ID" value="CAG6622725.1"/>
    <property type="molecule type" value="Transcribed_RNA"/>
</dbReference>
<organism evidence="2">
    <name type="scientific">Cacopsylla melanoneura</name>
    <dbReference type="NCBI Taxonomy" id="428564"/>
    <lineage>
        <taxon>Eukaryota</taxon>
        <taxon>Metazoa</taxon>
        <taxon>Ecdysozoa</taxon>
        <taxon>Arthropoda</taxon>
        <taxon>Hexapoda</taxon>
        <taxon>Insecta</taxon>
        <taxon>Pterygota</taxon>
        <taxon>Neoptera</taxon>
        <taxon>Paraneoptera</taxon>
        <taxon>Hemiptera</taxon>
        <taxon>Sternorrhyncha</taxon>
        <taxon>Psylloidea</taxon>
        <taxon>Psyllidae</taxon>
        <taxon>Psyllinae</taxon>
        <taxon>Cacopsylla</taxon>
    </lineage>
</organism>
<evidence type="ECO:0000256" key="1">
    <source>
        <dbReference type="SAM" id="Phobius"/>
    </source>
</evidence>
<sequence length="150" mass="16441">MDQSANLVWDSRMSVLGTESVREMAHGKVTANVLVTKNIKENCAMFVILDISKRTKTIKPSCAVNVILRVNQSAPVGDLRVVQNVKQAGQVIKTSDVTISTSVVKKTFVRPISSVLTLKVHIVVCNVIHLVMVVMVMDLICVKNVLKVTN</sequence>
<dbReference type="AlphaFoldDB" id="A0A8D9BED6"/>
<dbReference type="EMBL" id="HBUF01366528">
    <property type="protein sequence ID" value="CAG6723865.1"/>
    <property type="molecule type" value="Transcribed_RNA"/>
</dbReference>
<dbReference type="EMBL" id="HBUF01366530">
    <property type="protein sequence ID" value="CAG6723869.1"/>
    <property type="molecule type" value="Transcribed_RNA"/>
</dbReference>
<dbReference type="EMBL" id="HBUF01053212">
    <property type="protein sequence ID" value="CAG6622727.1"/>
    <property type="molecule type" value="Transcribed_RNA"/>
</dbReference>
<feature type="transmembrane region" description="Helical" evidence="1">
    <location>
        <begin position="120"/>
        <end position="142"/>
    </location>
</feature>
<dbReference type="EMBL" id="HBUF01623730">
    <property type="protein sequence ID" value="CAG6781597.1"/>
    <property type="molecule type" value="Transcribed_RNA"/>
</dbReference>
<accession>A0A8D9BED6</accession>
<keyword evidence="1" id="KW-0812">Transmembrane</keyword>
<dbReference type="EMBL" id="HBUF01053210">
    <property type="protein sequence ID" value="CAG6622723.1"/>
    <property type="molecule type" value="Transcribed_RNA"/>
</dbReference>
<dbReference type="EMBL" id="HBUF01623732">
    <property type="protein sequence ID" value="CAG6781601.1"/>
    <property type="molecule type" value="Transcribed_RNA"/>
</dbReference>
<dbReference type="EMBL" id="HBUF01273494">
    <property type="protein sequence ID" value="CAG6685820.1"/>
    <property type="molecule type" value="Transcribed_RNA"/>
</dbReference>
<protein>
    <submittedName>
        <fullName evidence="2">Uncharacterized protein</fullName>
    </submittedName>
</protein>
<proteinExistence type="predicted"/>
<dbReference type="EMBL" id="HBUF01273495">
    <property type="protein sequence ID" value="CAG6685823.1"/>
    <property type="molecule type" value="Transcribed_RNA"/>
</dbReference>
<dbReference type="EMBL" id="HBUF01366529">
    <property type="protein sequence ID" value="CAG6723867.1"/>
    <property type="molecule type" value="Transcribed_RNA"/>
</dbReference>
<dbReference type="EMBL" id="HBUF01273493">
    <property type="protein sequence ID" value="CAG6685817.1"/>
    <property type="molecule type" value="Transcribed_RNA"/>
</dbReference>
<dbReference type="EMBL" id="HBUF01053213">
    <property type="protein sequence ID" value="CAG6622729.1"/>
    <property type="molecule type" value="Transcribed_RNA"/>
</dbReference>
<reference evidence="2" key="1">
    <citation type="submission" date="2021-05" db="EMBL/GenBank/DDBJ databases">
        <authorList>
            <person name="Alioto T."/>
            <person name="Alioto T."/>
            <person name="Gomez Garrido J."/>
        </authorList>
    </citation>
    <scope>NUCLEOTIDE SEQUENCE</scope>
</reference>
<keyword evidence="1" id="KW-1133">Transmembrane helix</keyword>
<keyword evidence="1" id="KW-0472">Membrane</keyword>
<dbReference type="EMBL" id="HBUF01273492">
    <property type="protein sequence ID" value="CAG6685814.1"/>
    <property type="molecule type" value="Transcribed_RNA"/>
</dbReference>